<evidence type="ECO:0000313" key="5">
    <source>
        <dbReference type="Proteomes" id="UP001485043"/>
    </source>
</evidence>
<dbReference type="InterPro" id="IPR002885">
    <property type="entry name" value="PPR_rpt"/>
</dbReference>
<dbReference type="InterPro" id="IPR011990">
    <property type="entry name" value="TPR-like_helical_dom_sf"/>
</dbReference>
<dbReference type="GO" id="GO:0005739">
    <property type="term" value="C:mitochondrion"/>
    <property type="evidence" value="ECO:0007669"/>
    <property type="project" value="TreeGrafter"/>
</dbReference>
<dbReference type="PANTHER" id="PTHR47801:SF1">
    <property type="entry name" value="OS05G0145600 PROTEIN"/>
    <property type="match status" value="1"/>
</dbReference>
<keyword evidence="5" id="KW-1185">Reference proteome</keyword>
<feature type="region of interest" description="Disordered" evidence="3">
    <location>
        <begin position="537"/>
        <end position="558"/>
    </location>
</feature>
<accession>A0AAW1TIG7</accession>
<feature type="compositionally biased region" description="Polar residues" evidence="3">
    <location>
        <begin position="545"/>
        <end position="558"/>
    </location>
</feature>
<evidence type="ECO:0000256" key="3">
    <source>
        <dbReference type="SAM" id="MobiDB-lite"/>
    </source>
</evidence>
<keyword evidence="1" id="KW-0677">Repeat</keyword>
<feature type="region of interest" description="Disordered" evidence="3">
    <location>
        <begin position="488"/>
        <end position="522"/>
    </location>
</feature>
<dbReference type="NCBIfam" id="TIGR00756">
    <property type="entry name" value="PPR"/>
    <property type="match status" value="2"/>
</dbReference>
<gene>
    <name evidence="4" type="ORF">WJX84_000963</name>
</gene>
<reference evidence="4 5" key="1">
    <citation type="journal article" date="2024" name="Nat. Commun.">
        <title>Phylogenomics reveals the evolutionary origins of lichenization in chlorophyte algae.</title>
        <authorList>
            <person name="Puginier C."/>
            <person name="Libourel C."/>
            <person name="Otte J."/>
            <person name="Skaloud P."/>
            <person name="Haon M."/>
            <person name="Grisel S."/>
            <person name="Petersen M."/>
            <person name="Berrin J.G."/>
            <person name="Delaux P.M."/>
            <person name="Dal Grande F."/>
            <person name="Keller J."/>
        </authorList>
    </citation>
    <scope>NUCLEOTIDE SEQUENCE [LARGE SCALE GENOMIC DNA]</scope>
    <source>
        <strain evidence="4 5">SAG 2523</strain>
    </source>
</reference>
<dbReference type="EMBL" id="JALJOV010000024">
    <property type="protein sequence ID" value="KAK9868513.1"/>
    <property type="molecule type" value="Genomic_DNA"/>
</dbReference>
<dbReference type="PANTHER" id="PTHR47801">
    <property type="entry name" value="OS05G0145600 PROTEIN"/>
    <property type="match status" value="1"/>
</dbReference>
<dbReference type="Pfam" id="PF01535">
    <property type="entry name" value="PPR"/>
    <property type="match status" value="2"/>
</dbReference>
<evidence type="ECO:0000256" key="2">
    <source>
        <dbReference type="PROSITE-ProRule" id="PRU00708"/>
    </source>
</evidence>
<sequence>MQELGDTHGGYKIRDLWEEMELNGVQPTETSCILALYHSMKARRLNDAAFYFDQLRMGGNQPTLRAYIYIISACGRCGQLDLAYKYLSEMQALGLPANSDIYMAVMNGLGEKGAWQEAEALFQEMQGLDFQMHELNHAALLGAYGRTTSVPEGTDDHIMQLLESSRDAPTHSFSRGRLGGLGIISVNPAIRSLQALGYHEAAMEVFGSLHAEQLEPDLNTFSSIISSLAKDAAGHCRQPGTNAKTLVITRLKGILARVKRRRQQVHRSERDAVSIEDILADDPALAKSVGPDTEDQAMLQQHESAGFPHLQNHVIPQQLLQQSIAAWQTLPGAHVHNITPALAAQLSIHAATARPDSFHSAVTLWRSVVARRLTIAIASACELIQCAVHMHSIGVAGAEETGCDIIHSTAAGGQYLNIVQGSYLLSLSSRPQSWSLAIAHAVWDAAMKDAKTPSSLACQDYYNLLQRKAPFEHQRLRLVKEVMLLEEEKENSRRDQRGSQPLRTAKQIVNIRDRPPPLKEPAWKLMDRRFGRGRQQADWLPAEASRQQRNHVTSVMSR</sequence>
<feature type="compositionally biased region" description="Basic and acidic residues" evidence="3">
    <location>
        <begin position="511"/>
        <end position="522"/>
    </location>
</feature>
<dbReference type="Proteomes" id="UP001485043">
    <property type="component" value="Unassembled WGS sequence"/>
</dbReference>
<dbReference type="Gene3D" id="1.25.40.10">
    <property type="entry name" value="Tetratricopeptide repeat domain"/>
    <property type="match status" value="1"/>
</dbReference>
<proteinExistence type="predicted"/>
<protein>
    <recommendedName>
        <fullName evidence="6">Pentatricopeptide repeat-containing protein</fullName>
    </recommendedName>
</protein>
<comment type="caution">
    <text evidence="4">The sequence shown here is derived from an EMBL/GenBank/DDBJ whole genome shotgun (WGS) entry which is preliminary data.</text>
</comment>
<evidence type="ECO:0000256" key="1">
    <source>
        <dbReference type="ARBA" id="ARBA00022737"/>
    </source>
</evidence>
<feature type="repeat" description="PPR" evidence="2">
    <location>
        <begin position="63"/>
        <end position="97"/>
    </location>
</feature>
<evidence type="ECO:0008006" key="6">
    <source>
        <dbReference type="Google" id="ProtNLM"/>
    </source>
</evidence>
<name>A0AAW1TIG7_9CHLO</name>
<dbReference type="AlphaFoldDB" id="A0AAW1TIG7"/>
<dbReference type="PROSITE" id="PS51375">
    <property type="entry name" value="PPR"/>
    <property type="match status" value="2"/>
</dbReference>
<feature type="repeat" description="PPR" evidence="2">
    <location>
        <begin position="98"/>
        <end position="132"/>
    </location>
</feature>
<evidence type="ECO:0000313" key="4">
    <source>
        <dbReference type="EMBL" id="KAK9868513.1"/>
    </source>
</evidence>
<organism evidence="4 5">
    <name type="scientific">Apatococcus fuscideae</name>
    <dbReference type="NCBI Taxonomy" id="2026836"/>
    <lineage>
        <taxon>Eukaryota</taxon>
        <taxon>Viridiplantae</taxon>
        <taxon>Chlorophyta</taxon>
        <taxon>core chlorophytes</taxon>
        <taxon>Trebouxiophyceae</taxon>
        <taxon>Chlorellales</taxon>
        <taxon>Chlorellaceae</taxon>
        <taxon>Apatococcus</taxon>
    </lineage>
</organism>